<evidence type="ECO:0000313" key="3">
    <source>
        <dbReference type="EMBL" id="RGP38146.1"/>
    </source>
</evidence>
<keyword evidence="2" id="KW-0732">Signal</keyword>
<dbReference type="RefSeq" id="WP_118150199.1">
    <property type="nucleotide sequence ID" value="NZ_QWEY01000002.1"/>
</dbReference>
<dbReference type="EMBL" id="QWEY01000002">
    <property type="protein sequence ID" value="RGP38146.1"/>
    <property type="molecule type" value="Genomic_DNA"/>
</dbReference>
<keyword evidence="1" id="KW-0802">TPR repeat</keyword>
<name>A0A411Z4X6_9RHOB</name>
<dbReference type="SMART" id="SM00028">
    <property type="entry name" value="TPR"/>
    <property type="match status" value="7"/>
</dbReference>
<reference evidence="3 4" key="1">
    <citation type="submission" date="2018-08" db="EMBL/GenBank/DDBJ databases">
        <title>Flavobacterium tibetense sp. nov., isolated from a wetland YonghuCo on Tibetan Plateau.</title>
        <authorList>
            <person name="Phurbu D."/>
            <person name="Lu H."/>
            <person name="Xing P."/>
        </authorList>
    </citation>
    <scope>NUCLEOTIDE SEQUENCE [LARGE SCALE GENOMIC DNA]</scope>
    <source>
        <strain evidence="3 4">DJC</strain>
    </source>
</reference>
<gene>
    <name evidence="3" type="ORF">D1012_04740</name>
</gene>
<accession>A0A411Z4X6</accession>
<feature type="repeat" description="TPR" evidence="1">
    <location>
        <begin position="412"/>
        <end position="445"/>
    </location>
</feature>
<sequence length="581" mass="62701">MTHALPPRLTALLLAALISAQPGILPAQTDPVPEAAISAEPGDAGAYLAARSAASQSDFREGARWFARALESDPDNLGLLEGAVLSFIGVGDFGSAATAATRMTALEGRSIGASIALLVSDVQAEDYDAILSLPDTRKIGNLLDDLVQAWAEFGKGRMSEAVAAFDAIADTDGLKAFGLYHKALALAAVGDFEGADEILSGRAEGPLVVNRRGIIAHVQILSQLEQFDEALALLERSFGTEPEPEIMAMRSALEADTPLAFDVVQTAKEGIAEVFFTVAVALNGEAEDGYTVLYARAALDLNPRHAEALLLSAGLLEQLRQFELAGDTYALLPADHPSFHAAEIGRSATLIALDRQDEALTALKALTESHAQLQIVHMAYGDTLRRAERFEEAAAAYDTALALVAEPSERHWGLFYSRAVAQERSGQWDKAEADFRKALELNPDQPQVLNYLGYSFVDRGENLEEALGMIERAVAARPDAGYIIDSLAWAYFRLGRYADALPQMERASELEPVDPVVTDHLGDVYWAVGRHLEARFQWRRALSFDPKEEDAVRIRRKLEIGLDAVLAEEGAPSLQAVANGN</sequence>
<dbReference type="InterPro" id="IPR019734">
    <property type="entry name" value="TPR_rpt"/>
</dbReference>
<dbReference type="OrthoDB" id="9766710at2"/>
<protein>
    <submittedName>
        <fullName evidence="3">Tetratricopeptide repeat protein</fullName>
    </submittedName>
</protein>
<dbReference type="PANTHER" id="PTHR12558:SF13">
    <property type="entry name" value="CELL DIVISION CYCLE PROTEIN 27 HOMOLOG"/>
    <property type="match status" value="1"/>
</dbReference>
<keyword evidence="4" id="KW-1185">Reference proteome</keyword>
<dbReference type="SUPFAM" id="SSF48452">
    <property type="entry name" value="TPR-like"/>
    <property type="match status" value="3"/>
</dbReference>
<evidence type="ECO:0000256" key="1">
    <source>
        <dbReference type="PROSITE-ProRule" id="PRU00339"/>
    </source>
</evidence>
<dbReference type="PANTHER" id="PTHR12558">
    <property type="entry name" value="CELL DIVISION CYCLE 16,23,27"/>
    <property type="match status" value="1"/>
</dbReference>
<feature type="repeat" description="TPR" evidence="1">
    <location>
        <begin position="515"/>
        <end position="548"/>
    </location>
</feature>
<dbReference type="Pfam" id="PF13429">
    <property type="entry name" value="TPR_15"/>
    <property type="match status" value="1"/>
</dbReference>
<dbReference type="Pfam" id="PF13432">
    <property type="entry name" value="TPR_16"/>
    <property type="match status" value="1"/>
</dbReference>
<dbReference type="PROSITE" id="PS50005">
    <property type="entry name" value="TPR"/>
    <property type="match status" value="3"/>
</dbReference>
<comment type="caution">
    <text evidence="3">The sequence shown here is derived from an EMBL/GenBank/DDBJ whole genome shotgun (WGS) entry which is preliminary data.</text>
</comment>
<evidence type="ECO:0000256" key="2">
    <source>
        <dbReference type="SAM" id="SignalP"/>
    </source>
</evidence>
<organism evidence="3 4">
    <name type="scientific">Pseudotabrizicola alkalilacus</name>
    <dbReference type="NCBI Taxonomy" id="2305252"/>
    <lineage>
        <taxon>Bacteria</taxon>
        <taxon>Pseudomonadati</taxon>
        <taxon>Pseudomonadota</taxon>
        <taxon>Alphaproteobacteria</taxon>
        <taxon>Rhodobacterales</taxon>
        <taxon>Paracoccaceae</taxon>
        <taxon>Pseudotabrizicola</taxon>
    </lineage>
</organism>
<dbReference type="AlphaFoldDB" id="A0A411Z4X6"/>
<evidence type="ECO:0000313" key="4">
    <source>
        <dbReference type="Proteomes" id="UP000284547"/>
    </source>
</evidence>
<feature type="repeat" description="TPR" evidence="1">
    <location>
        <begin position="481"/>
        <end position="514"/>
    </location>
</feature>
<dbReference type="Proteomes" id="UP000284547">
    <property type="component" value="Unassembled WGS sequence"/>
</dbReference>
<dbReference type="Gene3D" id="1.25.40.10">
    <property type="entry name" value="Tetratricopeptide repeat domain"/>
    <property type="match status" value="2"/>
</dbReference>
<proteinExistence type="predicted"/>
<feature type="signal peptide" evidence="2">
    <location>
        <begin position="1"/>
        <end position="27"/>
    </location>
</feature>
<feature type="chain" id="PRO_5019471544" evidence="2">
    <location>
        <begin position="28"/>
        <end position="581"/>
    </location>
</feature>
<dbReference type="InterPro" id="IPR011990">
    <property type="entry name" value="TPR-like_helical_dom_sf"/>
</dbReference>